<evidence type="ECO:0000256" key="4">
    <source>
        <dbReference type="ARBA" id="ARBA00022857"/>
    </source>
</evidence>
<dbReference type="Pfam" id="PF00171">
    <property type="entry name" value="Aldedh"/>
    <property type="match status" value="1"/>
</dbReference>
<dbReference type="GO" id="GO:0005737">
    <property type="term" value="C:cytoplasm"/>
    <property type="evidence" value="ECO:0007669"/>
    <property type="project" value="UniProtKB-SubCell"/>
</dbReference>
<dbReference type="UniPathway" id="UPA00098">
    <property type="reaction ID" value="UER00360"/>
</dbReference>
<dbReference type="Proteomes" id="UP000537141">
    <property type="component" value="Unassembled WGS sequence"/>
</dbReference>
<keyword evidence="5 7" id="KW-0560">Oxidoreductase</keyword>
<comment type="catalytic activity">
    <reaction evidence="6 7">
        <text>L-glutamate 5-semialdehyde + phosphate + NADP(+) = L-glutamyl 5-phosphate + NADPH + H(+)</text>
        <dbReference type="Rhea" id="RHEA:19541"/>
        <dbReference type="ChEBI" id="CHEBI:15378"/>
        <dbReference type="ChEBI" id="CHEBI:43474"/>
        <dbReference type="ChEBI" id="CHEBI:57783"/>
        <dbReference type="ChEBI" id="CHEBI:58066"/>
        <dbReference type="ChEBI" id="CHEBI:58274"/>
        <dbReference type="ChEBI" id="CHEBI:58349"/>
        <dbReference type="EC" id="1.2.1.41"/>
    </reaction>
</comment>
<comment type="pathway">
    <text evidence="1 7">Amino-acid biosynthesis; L-proline biosynthesis; L-glutamate 5-semialdehyde from L-glutamate: step 2/2.</text>
</comment>
<dbReference type="AlphaFoldDB" id="A0A7X0NFL9"/>
<dbReference type="InterPro" id="IPR012134">
    <property type="entry name" value="Glu-5-SA_DH"/>
</dbReference>
<dbReference type="GO" id="GO:0055129">
    <property type="term" value="P:L-proline biosynthetic process"/>
    <property type="evidence" value="ECO:0007669"/>
    <property type="project" value="UniProtKB-UniRule"/>
</dbReference>
<dbReference type="HAMAP" id="MF_00412">
    <property type="entry name" value="ProA"/>
    <property type="match status" value="1"/>
</dbReference>
<dbReference type="CDD" id="cd07079">
    <property type="entry name" value="ALDH_F18-19_ProA-GPR"/>
    <property type="match status" value="1"/>
</dbReference>
<dbReference type="InterPro" id="IPR016162">
    <property type="entry name" value="Ald_DH_N"/>
</dbReference>
<dbReference type="NCBIfam" id="NF001221">
    <property type="entry name" value="PRK00197.1"/>
    <property type="match status" value="1"/>
</dbReference>
<dbReference type="InterPro" id="IPR015590">
    <property type="entry name" value="Aldehyde_DH_dom"/>
</dbReference>
<evidence type="ECO:0000256" key="3">
    <source>
        <dbReference type="ARBA" id="ARBA00022650"/>
    </source>
</evidence>
<dbReference type="InterPro" id="IPR000965">
    <property type="entry name" value="GPR_dom"/>
</dbReference>
<keyword evidence="2 7" id="KW-0028">Amino-acid biosynthesis</keyword>
<evidence type="ECO:0000256" key="5">
    <source>
        <dbReference type="ARBA" id="ARBA00023002"/>
    </source>
</evidence>
<evidence type="ECO:0000256" key="1">
    <source>
        <dbReference type="ARBA" id="ARBA00004985"/>
    </source>
</evidence>
<dbReference type="InterPro" id="IPR020593">
    <property type="entry name" value="G-glutamylP_reductase_CS"/>
</dbReference>
<dbReference type="InterPro" id="IPR016161">
    <property type="entry name" value="Ald_DH/histidinol_DH"/>
</dbReference>
<keyword evidence="3 7" id="KW-0641">Proline biosynthesis</keyword>
<proteinExistence type="inferred from homology"/>
<gene>
    <name evidence="7" type="primary">proA</name>
    <name evidence="9" type="ORF">HNQ55_001053</name>
</gene>
<keyword evidence="7" id="KW-0963">Cytoplasm</keyword>
<dbReference type="NCBIfam" id="TIGR00407">
    <property type="entry name" value="proA"/>
    <property type="match status" value="1"/>
</dbReference>
<dbReference type="Gene3D" id="3.40.605.10">
    <property type="entry name" value="Aldehyde Dehydrogenase, Chain A, domain 1"/>
    <property type="match status" value="1"/>
</dbReference>
<keyword evidence="4 7" id="KW-0521">NADP</keyword>
<dbReference type="EMBL" id="JACHHU010000006">
    <property type="protein sequence ID" value="MBB6542554.1"/>
    <property type="molecule type" value="Genomic_DNA"/>
</dbReference>
<comment type="similarity">
    <text evidence="7">Belongs to the gamma-glutamyl phosphate reductase family.</text>
</comment>
<dbReference type="InterPro" id="IPR016163">
    <property type="entry name" value="Ald_DH_C"/>
</dbReference>
<evidence type="ECO:0000313" key="9">
    <source>
        <dbReference type="EMBL" id="MBB6542554.1"/>
    </source>
</evidence>
<dbReference type="PROSITE" id="PS01223">
    <property type="entry name" value="PROA"/>
    <property type="match status" value="1"/>
</dbReference>
<dbReference type="EC" id="1.2.1.41" evidence="7"/>
<evidence type="ECO:0000259" key="8">
    <source>
        <dbReference type="Pfam" id="PF00171"/>
    </source>
</evidence>
<evidence type="ECO:0000313" key="10">
    <source>
        <dbReference type="Proteomes" id="UP000537141"/>
    </source>
</evidence>
<feature type="domain" description="Aldehyde dehydrogenase" evidence="8">
    <location>
        <begin position="5"/>
        <end position="280"/>
    </location>
</feature>
<organism evidence="9 10">
    <name type="scientific">Thalassotalea piscium</name>
    <dbReference type="NCBI Taxonomy" id="1230533"/>
    <lineage>
        <taxon>Bacteria</taxon>
        <taxon>Pseudomonadati</taxon>
        <taxon>Pseudomonadota</taxon>
        <taxon>Gammaproteobacteria</taxon>
        <taxon>Alteromonadales</taxon>
        <taxon>Colwelliaceae</taxon>
        <taxon>Thalassotalea</taxon>
    </lineage>
</organism>
<dbReference type="PIRSF" id="PIRSF000151">
    <property type="entry name" value="GPR"/>
    <property type="match status" value="1"/>
</dbReference>
<protein>
    <recommendedName>
        <fullName evidence="7">Gamma-glutamyl phosphate reductase</fullName>
        <shortName evidence="7">GPR</shortName>
        <ecNumber evidence="7">1.2.1.41</ecNumber>
    </recommendedName>
    <alternativeName>
        <fullName evidence="7">Glutamate-5-semialdehyde dehydrogenase</fullName>
    </alternativeName>
    <alternativeName>
        <fullName evidence="7">Glutamyl-gamma-semialdehyde dehydrogenase</fullName>
        <shortName evidence="7">GSA dehydrogenase</shortName>
    </alternativeName>
</protein>
<comment type="caution">
    <text evidence="9">The sequence shown here is derived from an EMBL/GenBank/DDBJ whole genome shotgun (WGS) entry which is preliminary data.</text>
</comment>
<dbReference type="SUPFAM" id="SSF53720">
    <property type="entry name" value="ALDH-like"/>
    <property type="match status" value="1"/>
</dbReference>
<evidence type="ECO:0000256" key="2">
    <source>
        <dbReference type="ARBA" id="ARBA00022605"/>
    </source>
</evidence>
<dbReference type="FunFam" id="3.40.309.10:FF:000006">
    <property type="entry name" value="Gamma-glutamyl phosphate reductase"/>
    <property type="match status" value="1"/>
</dbReference>
<dbReference type="GO" id="GO:0004350">
    <property type="term" value="F:glutamate-5-semialdehyde dehydrogenase activity"/>
    <property type="evidence" value="ECO:0007669"/>
    <property type="project" value="UniProtKB-UniRule"/>
</dbReference>
<comment type="subcellular location">
    <subcellularLocation>
        <location evidence="7">Cytoplasm</location>
    </subcellularLocation>
</comment>
<sequence length="416" mass="44957">MTFNIENSAKQARIASRQVAQLNTNQKNKLLLLIAAAIESNSATIISENAKDIDAGRAKGLTEAMLDRLLLTPDRVTDIASAIKEIVALPDPVGEVANLTLRPNGLQVGKMRIPLGVIAMIYEARPNVTAESAALCIKSGNAVILRGGSEAIHSNVALANCLHQVIRMEGLDPNMVTVIPDTSRTVIEQLLKQRESIDLVIPRGGEGLIRYVTEHSQIPVIQHFKGVCHLFIDKFADINKAVNILVNGKTQRPSACNSLETLLVHKDIADTFLPLAAKALLPAQVKVHACEQSINYFDDASLATTDDFNAEYLNQEIAVKIVSGFNKAIGHINEFTSDHTEVIVSQDTSRTQAFIRQINSSVVMVNASSRFSDGGQLGLGSEIGISTSKLHAYGPMGLSSLTTEKFVVYGDGQIRD</sequence>
<name>A0A7X0NFL9_9GAMM</name>
<evidence type="ECO:0000256" key="7">
    <source>
        <dbReference type="HAMAP-Rule" id="MF_00412"/>
    </source>
</evidence>
<comment type="function">
    <text evidence="7">Catalyzes the NADPH-dependent reduction of L-glutamate 5-phosphate into L-glutamate 5-semialdehyde and phosphate. The product spontaneously undergoes cyclization to form 1-pyrroline-5-carboxylate.</text>
</comment>
<dbReference type="GO" id="GO:0050661">
    <property type="term" value="F:NADP binding"/>
    <property type="evidence" value="ECO:0007669"/>
    <property type="project" value="InterPro"/>
</dbReference>
<dbReference type="PANTHER" id="PTHR11063">
    <property type="entry name" value="GLUTAMATE SEMIALDEHYDE DEHYDROGENASE"/>
    <property type="match status" value="1"/>
</dbReference>
<reference evidence="9 10" key="1">
    <citation type="submission" date="2020-08" db="EMBL/GenBank/DDBJ databases">
        <title>Genomic Encyclopedia of Type Strains, Phase IV (KMG-IV): sequencing the most valuable type-strain genomes for metagenomic binning, comparative biology and taxonomic classification.</title>
        <authorList>
            <person name="Goeker M."/>
        </authorList>
    </citation>
    <scope>NUCLEOTIDE SEQUENCE [LARGE SCALE GENOMIC DNA]</scope>
    <source>
        <strain evidence="9 10">DSM 26287</strain>
    </source>
</reference>
<evidence type="ECO:0000256" key="6">
    <source>
        <dbReference type="ARBA" id="ARBA00049024"/>
    </source>
</evidence>
<dbReference type="Gene3D" id="3.40.309.10">
    <property type="entry name" value="Aldehyde Dehydrogenase, Chain A, domain 2"/>
    <property type="match status" value="1"/>
</dbReference>
<keyword evidence="10" id="KW-1185">Reference proteome</keyword>
<dbReference type="PANTHER" id="PTHR11063:SF8">
    <property type="entry name" value="DELTA-1-PYRROLINE-5-CARBOXYLATE SYNTHASE"/>
    <property type="match status" value="1"/>
</dbReference>
<accession>A0A7X0NFL9</accession>